<dbReference type="InterPro" id="IPR050706">
    <property type="entry name" value="Cyclic-di-GMP_PDE-like"/>
</dbReference>
<dbReference type="InterPro" id="IPR001633">
    <property type="entry name" value="EAL_dom"/>
</dbReference>
<keyword evidence="1" id="KW-1133">Transmembrane helix</keyword>
<keyword evidence="2" id="KW-0732">Signal</keyword>
<proteinExistence type="predicted"/>
<feature type="domain" description="EAL" evidence="3">
    <location>
        <begin position="552"/>
        <end position="808"/>
    </location>
</feature>
<evidence type="ECO:0000313" key="5">
    <source>
        <dbReference type="Proteomes" id="UP000326725"/>
    </source>
</evidence>
<evidence type="ECO:0000259" key="3">
    <source>
        <dbReference type="PROSITE" id="PS50883"/>
    </source>
</evidence>
<dbReference type="CDD" id="cd01948">
    <property type="entry name" value="EAL"/>
    <property type="match status" value="1"/>
</dbReference>
<evidence type="ECO:0000313" key="4">
    <source>
        <dbReference type="EMBL" id="VVZ94173.1"/>
    </source>
</evidence>
<dbReference type="AlphaFoldDB" id="A0A5K1I2F8"/>
<dbReference type="SUPFAM" id="SSF141868">
    <property type="entry name" value="EAL domain-like"/>
    <property type="match status" value="1"/>
</dbReference>
<dbReference type="SMART" id="SM00052">
    <property type="entry name" value="EAL"/>
    <property type="match status" value="1"/>
</dbReference>
<keyword evidence="1" id="KW-0812">Transmembrane</keyword>
<feature type="signal peptide" evidence="2">
    <location>
        <begin position="1"/>
        <end position="32"/>
    </location>
</feature>
<gene>
    <name evidence="4" type="primary">cph2_1</name>
    <name evidence="4" type="ORF">HALO32_00223</name>
</gene>
<evidence type="ECO:0000256" key="2">
    <source>
        <dbReference type="SAM" id="SignalP"/>
    </source>
</evidence>
<name>A0A5K1I2F8_9GAMM</name>
<dbReference type="GO" id="GO:0071111">
    <property type="term" value="F:cyclic-guanylate-specific phosphodiesterase activity"/>
    <property type="evidence" value="ECO:0007669"/>
    <property type="project" value="InterPro"/>
</dbReference>
<dbReference type="PROSITE" id="PS50883">
    <property type="entry name" value="EAL"/>
    <property type="match status" value="1"/>
</dbReference>
<dbReference type="Gene3D" id="3.20.20.450">
    <property type="entry name" value="EAL domain"/>
    <property type="match status" value="1"/>
</dbReference>
<dbReference type="EMBL" id="CABVOU010000015">
    <property type="protein sequence ID" value="VVZ94173.1"/>
    <property type="molecule type" value="Genomic_DNA"/>
</dbReference>
<accession>A0A5K1I2F8</accession>
<feature type="chain" id="PRO_5023944691" evidence="2">
    <location>
        <begin position="33"/>
        <end position="809"/>
    </location>
</feature>
<dbReference type="Pfam" id="PF00563">
    <property type="entry name" value="EAL"/>
    <property type="match status" value="1"/>
</dbReference>
<organism evidence="4 5">
    <name type="scientific">Halomonas lysinitropha</name>
    <dbReference type="NCBI Taxonomy" id="2607506"/>
    <lineage>
        <taxon>Bacteria</taxon>
        <taxon>Pseudomonadati</taxon>
        <taxon>Pseudomonadota</taxon>
        <taxon>Gammaproteobacteria</taxon>
        <taxon>Oceanospirillales</taxon>
        <taxon>Halomonadaceae</taxon>
        <taxon>Halomonas</taxon>
    </lineage>
</organism>
<sequence>MLDSILCCLSGGRYPNGWLLMLALAGWSPALAAQQPAPTYSDAIQVVASYHRGSPWSDELVDRVAEAVDLLEWPDGMHVDYLDARRLAEPAAFEIERRRLEGRTAVAPASRLLLIDDAALRFYLRHTESLGNPLRVVAIGINDPELQRRAVAEGVKLIITRTVERQSLAFLKELFGEPLPLLVLGDSTGSGRHLSRTFLSSVEAMPGATAEQVLWEWTPEKVQEALPSLPDNTLVYLVEGQTTGAADLHPEARQWLTLLADEGIRVFCHLPYQVRLGCAGGALLDTRRLSRLAVESLISPAFEALPPVQEVGAERRALHAAFYQHLPEARREEVEWLGVEGSMAIAEGRISRLFWGGTLVTSVLLTALLLLWSSRRRARQAQRRLAIDPGSGLPTRQVLESEFEALSDREPGGWLFALVSPSLRDYRRHLGLPEAQVLFREQLKVLRAQLPRDAHLYLNADLGVIGRLPPSYGDQGDTAFDRFIARLGHNAHEPARRRLAWYGSLLRWSGAETDFAQCRAALDDGLFRLERQGWRQPVIRVEPMERRQATRFRQISEALERLMANPDSEWRLVIQPKVSPHDGRLCGAEILLRWRHPELGEISPGEFLPVAEILDLSSALDHWVMARSLTWLASVRDTLPGLEHLSINVNLATLSETHFRETLMEQLDALGLSPDMIELEITEHADFSDLDTVEKHMTRLRQQGVRLALDDFGTGHTAFKLLQRLPLTVIKMDRSLLLAADEHHQGRKAYAAMVQFASGLGLRVVAEGVEEPAQAEWLTSLGIDEVQGFLFARPLELEDMLVAYGRPED</sequence>
<dbReference type="InterPro" id="IPR035919">
    <property type="entry name" value="EAL_sf"/>
</dbReference>
<protein>
    <submittedName>
        <fullName evidence="4">Phytochrome-like protein cph2</fullName>
    </submittedName>
</protein>
<dbReference type="PANTHER" id="PTHR33121">
    <property type="entry name" value="CYCLIC DI-GMP PHOSPHODIESTERASE PDEF"/>
    <property type="match status" value="1"/>
</dbReference>
<dbReference type="PANTHER" id="PTHR33121:SF79">
    <property type="entry name" value="CYCLIC DI-GMP PHOSPHODIESTERASE PDED-RELATED"/>
    <property type="match status" value="1"/>
</dbReference>
<dbReference type="Proteomes" id="UP000326725">
    <property type="component" value="Unassembled WGS sequence"/>
</dbReference>
<keyword evidence="1" id="KW-0472">Membrane</keyword>
<feature type="transmembrane region" description="Helical" evidence="1">
    <location>
        <begin position="353"/>
        <end position="374"/>
    </location>
</feature>
<keyword evidence="5" id="KW-1185">Reference proteome</keyword>
<reference evidence="4 5" key="1">
    <citation type="submission" date="2019-09" db="EMBL/GenBank/DDBJ databases">
        <authorList>
            <person name="Criscuolo A."/>
        </authorList>
    </citation>
    <scope>NUCLEOTIDE SEQUENCE [LARGE SCALE GENOMIC DNA]</scope>
    <source>
        <strain evidence="5">3(2)</strain>
    </source>
</reference>
<evidence type="ECO:0000256" key="1">
    <source>
        <dbReference type="SAM" id="Phobius"/>
    </source>
</evidence>